<name>A0A6D2LCV8_9BRAS</name>
<keyword evidence="1" id="KW-0472">Membrane</keyword>
<feature type="transmembrane region" description="Helical" evidence="1">
    <location>
        <begin position="30"/>
        <end position="50"/>
    </location>
</feature>
<dbReference type="OrthoDB" id="1719834at2759"/>
<comment type="caution">
    <text evidence="2">The sequence shown here is derived from an EMBL/GenBank/DDBJ whole genome shotgun (WGS) entry which is preliminary data.</text>
</comment>
<gene>
    <name evidence="2" type="ORF">MERR_LOCUS44791</name>
</gene>
<feature type="transmembrane region" description="Helical" evidence="1">
    <location>
        <begin position="223"/>
        <end position="243"/>
    </location>
</feature>
<evidence type="ECO:0008006" key="4">
    <source>
        <dbReference type="Google" id="ProtNLM"/>
    </source>
</evidence>
<organism evidence="2 3">
    <name type="scientific">Microthlaspi erraticum</name>
    <dbReference type="NCBI Taxonomy" id="1685480"/>
    <lineage>
        <taxon>Eukaryota</taxon>
        <taxon>Viridiplantae</taxon>
        <taxon>Streptophyta</taxon>
        <taxon>Embryophyta</taxon>
        <taxon>Tracheophyta</taxon>
        <taxon>Spermatophyta</taxon>
        <taxon>Magnoliopsida</taxon>
        <taxon>eudicotyledons</taxon>
        <taxon>Gunneridae</taxon>
        <taxon>Pentapetalae</taxon>
        <taxon>rosids</taxon>
        <taxon>malvids</taxon>
        <taxon>Brassicales</taxon>
        <taxon>Brassicaceae</taxon>
        <taxon>Coluteocarpeae</taxon>
        <taxon>Microthlaspi</taxon>
    </lineage>
</organism>
<feature type="transmembrane region" description="Helical" evidence="1">
    <location>
        <begin position="184"/>
        <end position="203"/>
    </location>
</feature>
<accession>A0A6D2LCV8</accession>
<dbReference type="EMBL" id="CACVBM020001695">
    <property type="protein sequence ID" value="CAA7057555.1"/>
    <property type="molecule type" value="Genomic_DNA"/>
</dbReference>
<dbReference type="PANTHER" id="PTHR43592:SF20">
    <property type="entry name" value="ALPHA_BETA-HYDROLASES SUPERFAMILY PROTEIN"/>
    <property type="match status" value="1"/>
</dbReference>
<keyword evidence="3" id="KW-1185">Reference proteome</keyword>
<evidence type="ECO:0000313" key="3">
    <source>
        <dbReference type="Proteomes" id="UP000467841"/>
    </source>
</evidence>
<keyword evidence="1" id="KW-0812">Transmembrane</keyword>
<dbReference type="PANTHER" id="PTHR43592">
    <property type="entry name" value="CAAX AMINO TERMINAL PROTEASE"/>
    <property type="match status" value="1"/>
</dbReference>
<reference evidence="2" key="1">
    <citation type="submission" date="2020-01" db="EMBL/GenBank/DDBJ databases">
        <authorList>
            <person name="Mishra B."/>
        </authorList>
    </citation>
    <scope>NUCLEOTIDE SEQUENCE [LARGE SCALE GENOMIC DNA]</scope>
</reference>
<protein>
    <recommendedName>
        <fullName evidence="4">CAAX amino terminal protease family protein</fullName>
    </recommendedName>
</protein>
<feature type="transmembrane region" description="Helical" evidence="1">
    <location>
        <begin position="78"/>
        <end position="104"/>
    </location>
</feature>
<feature type="transmembrane region" description="Helical" evidence="1">
    <location>
        <begin position="136"/>
        <end position="156"/>
    </location>
</feature>
<dbReference type="AlphaFoldDB" id="A0A6D2LCV8"/>
<sequence>MVLVLWSPVVIPLLPTLLQSWSTSTPSRVAELATVVGLYVAVFILVMLWGKRVRKYENPFTQYGLDFKASPKKQILGFLKALAGGITVVLVIQLINTILGAAILSRPPYLPHPYDAMKLLKGSAQLLLLSWMPNEIAIDMGYHQSIIITGLVFALFQRSLRSIPGLWLLPLALAGARERSQGNLIVPIGLRTGMIAASFVLHTGGFLTYNPSSPVWTAGKRPLQPFSGVVGLGVAFALALVLYPRPSPETKIQKSN</sequence>
<dbReference type="Proteomes" id="UP000467841">
    <property type="component" value="Unassembled WGS sequence"/>
</dbReference>
<keyword evidence="1" id="KW-1133">Transmembrane helix</keyword>
<proteinExistence type="predicted"/>
<evidence type="ECO:0000256" key="1">
    <source>
        <dbReference type="SAM" id="Phobius"/>
    </source>
</evidence>
<evidence type="ECO:0000313" key="2">
    <source>
        <dbReference type="EMBL" id="CAA7057555.1"/>
    </source>
</evidence>